<evidence type="ECO:0000256" key="3">
    <source>
        <dbReference type="ARBA" id="ARBA00022448"/>
    </source>
</evidence>
<comment type="similarity">
    <text evidence="2">Belongs to the major facilitator superfamily. Sugar transporter (TC 2.A.1.1) family.</text>
</comment>
<dbReference type="EMBL" id="CAWUHB010000012">
    <property type="protein sequence ID" value="CAK7216739.1"/>
    <property type="molecule type" value="Genomic_DNA"/>
</dbReference>
<feature type="transmembrane region" description="Helical" evidence="9">
    <location>
        <begin position="380"/>
        <end position="401"/>
    </location>
</feature>
<evidence type="ECO:0000313" key="12">
    <source>
        <dbReference type="Proteomes" id="UP001642405"/>
    </source>
</evidence>
<feature type="domain" description="Major facilitator superfamily (MFS) profile" evidence="10">
    <location>
        <begin position="28"/>
        <end position="507"/>
    </location>
</feature>
<gene>
    <name evidence="11" type="ORF">SCUCBS95973_002908</name>
</gene>
<evidence type="ECO:0000256" key="9">
    <source>
        <dbReference type="SAM" id="Phobius"/>
    </source>
</evidence>
<feature type="transmembrane region" description="Helical" evidence="9">
    <location>
        <begin position="485"/>
        <end position="504"/>
    </location>
</feature>
<reference evidence="11 12" key="1">
    <citation type="submission" date="2024-01" db="EMBL/GenBank/DDBJ databases">
        <authorList>
            <person name="Allen C."/>
            <person name="Tagirdzhanova G."/>
        </authorList>
    </citation>
    <scope>NUCLEOTIDE SEQUENCE [LARGE SCALE GENOMIC DNA]</scope>
</reference>
<dbReference type="PANTHER" id="PTHR48022:SF34">
    <property type="entry name" value="MAJOR FACILITATOR SUPERFAMILY (MFS) PROFILE DOMAIN-CONTAINING PROTEIN-RELATED"/>
    <property type="match status" value="1"/>
</dbReference>
<dbReference type="InterPro" id="IPR005829">
    <property type="entry name" value="Sugar_transporter_CS"/>
</dbReference>
<dbReference type="InterPro" id="IPR036259">
    <property type="entry name" value="MFS_trans_sf"/>
</dbReference>
<feature type="transmembrane region" description="Helical" evidence="9">
    <location>
        <begin position="163"/>
        <end position="182"/>
    </location>
</feature>
<evidence type="ECO:0000256" key="1">
    <source>
        <dbReference type="ARBA" id="ARBA00004141"/>
    </source>
</evidence>
<dbReference type="Pfam" id="PF00083">
    <property type="entry name" value="Sugar_tr"/>
    <property type="match status" value="1"/>
</dbReference>
<dbReference type="SUPFAM" id="SSF103473">
    <property type="entry name" value="MFS general substrate transporter"/>
    <property type="match status" value="1"/>
</dbReference>
<proteinExistence type="inferred from homology"/>
<protein>
    <recommendedName>
        <fullName evidence="8">Quinate transporter</fullName>
    </recommendedName>
</protein>
<dbReference type="PRINTS" id="PR00171">
    <property type="entry name" value="SUGRTRNSPORT"/>
</dbReference>
<evidence type="ECO:0000256" key="8">
    <source>
        <dbReference type="ARBA" id="ARBA00043213"/>
    </source>
</evidence>
<feature type="transmembrane region" description="Helical" evidence="9">
    <location>
        <begin position="80"/>
        <end position="99"/>
    </location>
</feature>
<evidence type="ECO:0000256" key="4">
    <source>
        <dbReference type="ARBA" id="ARBA00022692"/>
    </source>
</evidence>
<organism evidence="11 12">
    <name type="scientific">Sporothrix curviconia</name>
    <dbReference type="NCBI Taxonomy" id="1260050"/>
    <lineage>
        <taxon>Eukaryota</taxon>
        <taxon>Fungi</taxon>
        <taxon>Dikarya</taxon>
        <taxon>Ascomycota</taxon>
        <taxon>Pezizomycotina</taxon>
        <taxon>Sordariomycetes</taxon>
        <taxon>Sordariomycetidae</taxon>
        <taxon>Ophiostomatales</taxon>
        <taxon>Ophiostomataceae</taxon>
        <taxon>Sporothrix</taxon>
    </lineage>
</organism>
<dbReference type="PROSITE" id="PS50850">
    <property type="entry name" value="MFS"/>
    <property type="match status" value="1"/>
</dbReference>
<dbReference type="InterPro" id="IPR050360">
    <property type="entry name" value="MFS_Sugar_Transporters"/>
</dbReference>
<sequence>MKYLTNPFAVPEATGLPSEIFGWRPYALTFSASWAAACYGYDSGFIGGTLALPSFQHAFGLDTAASAAALAGLKSNIVTTFQAGAFFGAIFGYLAGAVLGIGRRAALLSAMSLVVVGSVLELFPHVAMLYVGRALTGLGVGSAMLVLPIYIAEFAPNAIRGRLVAIFEIMVQIFLVIGFWVNYGVVRNLPGTTSSAQWRLPFALQLIPSVLCIASIPFMVESPRWLLVKGRTDDARRALAWVRNLPGDHAFVETELAEMQASIRMELELEMATGELASASRGRGGGGGGLLREHRRLFRELCAPGVRNRVLLSISLMMLQQLTGINAINIFSPIIFEELGYSTTEVALLATGVYGIVKMVSSVLFSFFIVDRFGRRPPMLIGAAVMAVCMFYVGAFAKIVGNDPSTAQVGGGSAGAQAALAMIYIYIIANSASWTPIPWIFAAEAFPTRIRSFAMLFPTATQYLGQFVVVYSLPYMVDSIKYGTYLFYAAWIVVGFVFTFFLVPETKGVSLEDMDLLFDAGAPVLARAARNRYETAHAAGVTAVTVHAMATEGKEGHEERVETV</sequence>
<accession>A0ABP0BAZ3</accession>
<dbReference type="InterPro" id="IPR003663">
    <property type="entry name" value="Sugar/inositol_transpt"/>
</dbReference>
<evidence type="ECO:0000313" key="11">
    <source>
        <dbReference type="EMBL" id="CAK7216739.1"/>
    </source>
</evidence>
<dbReference type="Proteomes" id="UP001642405">
    <property type="component" value="Unassembled WGS sequence"/>
</dbReference>
<feature type="transmembrane region" description="Helical" evidence="9">
    <location>
        <begin position="310"/>
        <end position="335"/>
    </location>
</feature>
<dbReference type="PANTHER" id="PTHR48022">
    <property type="entry name" value="PLASTIDIC GLUCOSE TRANSPORTER 4"/>
    <property type="match status" value="1"/>
</dbReference>
<feature type="transmembrane region" description="Helical" evidence="9">
    <location>
        <begin position="202"/>
        <end position="220"/>
    </location>
</feature>
<dbReference type="Gene3D" id="1.20.1250.20">
    <property type="entry name" value="MFS general substrate transporter like domains"/>
    <property type="match status" value="2"/>
</dbReference>
<keyword evidence="5" id="KW-0672">Quinate metabolism</keyword>
<evidence type="ECO:0000256" key="7">
    <source>
        <dbReference type="ARBA" id="ARBA00023136"/>
    </source>
</evidence>
<keyword evidence="12" id="KW-1185">Reference proteome</keyword>
<dbReference type="InterPro" id="IPR005828">
    <property type="entry name" value="MFS_sugar_transport-like"/>
</dbReference>
<evidence type="ECO:0000259" key="10">
    <source>
        <dbReference type="PROSITE" id="PS50850"/>
    </source>
</evidence>
<keyword evidence="3" id="KW-0813">Transport</keyword>
<dbReference type="PROSITE" id="PS00217">
    <property type="entry name" value="SUGAR_TRANSPORT_2"/>
    <property type="match status" value="1"/>
</dbReference>
<evidence type="ECO:0000256" key="2">
    <source>
        <dbReference type="ARBA" id="ARBA00010992"/>
    </source>
</evidence>
<feature type="transmembrane region" description="Helical" evidence="9">
    <location>
        <begin position="106"/>
        <end position="124"/>
    </location>
</feature>
<evidence type="ECO:0000256" key="6">
    <source>
        <dbReference type="ARBA" id="ARBA00022989"/>
    </source>
</evidence>
<comment type="subcellular location">
    <subcellularLocation>
        <location evidence="1">Membrane</location>
        <topology evidence="1">Multi-pass membrane protein</topology>
    </subcellularLocation>
</comment>
<keyword evidence="6 9" id="KW-1133">Transmembrane helix</keyword>
<feature type="transmembrane region" description="Helical" evidence="9">
    <location>
        <begin position="453"/>
        <end position="473"/>
    </location>
</feature>
<comment type="caution">
    <text evidence="11">The sequence shown here is derived from an EMBL/GenBank/DDBJ whole genome shotgun (WGS) entry which is preliminary data.</text>
</comment>
<feature type="transmembrane region" description="Helical" evidence="9">
    <location>
        <begin position="347"/>
        <end position="368"/>
    </location>
</feature>
<name>A0ABP0BAZ3_9PEZI</name>
<evidence type="ECO:0000256" key="5">
    <source>
        <dbReference type="ARBA" id="ARBA00022911"/>
    </source>
</evidence>
<feature type="transmembrane region" description="Helical" evidence="9">
    <location>
        <begin position="421"/>
        <end position="441"/>
    </location>
</feature>
<keyword evidence="4 9" id="KW-0812">Transmembrane</keyword>
<feature type="transmembrane region" description="Helical" evidence="9">
    <location>
        <begin position="130"/>
        <end position="151"/>
    </location>
</feature>
<dbReference type="PROSITE" id="PS00216">
    <property type="entry name" value="SUGAR_TRANSPORT_1"/>
    <property type="match status" value="1"/>
</dbReference>
<dbReference type="InterPro" id="IPR020846">
    <property type="entry name" value="MFS_dom"/>
</dbReference>
<keyword evidence="7 9" id="KW-0472">Membrane</keyword>